<dbReference type="GO" id="GO:0008657">
    <property type="term" value="F:DNA topoisomerase type II (double strand cut, ATP-hydrolyzing) inhibitor activity"/>
    <property type="evidence" value="ECO:0007669"/>
    <property type="project" value="UniProtKB-UniRule"/>
</dbReference>
<feature type="binding site" evidence="3">
    <location>
        <position position="26"/>
    </location>
    <ligand>
        <name>Zn(2+)</name>
        <dbReference type="ChEBI" id="CHEBI:29105"/>
    </ligand>
</feature>
<dbReference type="EMBL" id="VLTJ01000039">
    <property type="protein sequence ID" value="TSH90294.1"/>
    <property type="molecule type" value="Genomic_DNA"/>
</dbReference>
<dbReference type="RefSeq" id="WP_143950210.1">
    <property type="nucleotide sequence ID" value="NZ_BAABMB010000003.1"/>
</dbReference>
<comment type="cofactor">
    <cofactor evidence="3">
        <name>Zn(2+)</name>
        <dbReference type="ChEBI" id="CHEBI:29105"/>
    </cofactor>
    <text evidence="3">Binds 1 zinc ion.</text>
</comment>
<keyword evidence="2 3" id="KW-0862">Zinc</keyword>
<dbReference type="GO" id="GO:0006355">
    <property type="term" value="P:regulation of DNA-templated transcription"/>
    <property type="evidence" value="ECO:0007669"/>
    <property type="project" value="InterPro"/>
</dbReference>
<evidence type="ECO:0000256" key="1">
    <source>
        <dbReference type="ARBA" id="ARBA00022723"/>
    </source>
</evidence>
<protein>
    <recommendedName>
        <fullName evidence="3">DNA gyrase inhibitor YacG</fullName>
    </recommendedName>
</protein>
<gene>
    <name evidence="3 4" type="primary">yacG</name>
    <name evidence="4" type="ORF">FOZ76_20925</name>
</gene>
<evidence type="ECO:0000256" key="2">
    <source>
        <dbReference type="ARBA" id="ARBA00022833"/>
    </source>
</evidence>
<evidence type="ECO:0000313" key="5">
    <source>
        <dbReference type="Proteomes" id="UP000318405"/>
    </source>
</evidence>
<organism evidence="4 5">
    <name type="scientific">Verticiella sediminum</name>
    <dbReference type="NCBI Taxonomy" id="1247510"/>
    <lineage>
        <taxon>Bacteria</taxon>
        <taxon>Pseudomonadati</taxon>
        <taxon>Pseudomonadota</taxon>
        <taxon>Betaproteobacteria</taxon>
        <taxon>Burkholderiales</taxon>
        <taxon>Alcaligenaceae</taxon>
        <taxon>Verticiella</taxon>
    </lineage>
</organism>
<dbReference type="InterPro" id="IPR005584">
    <property type="entry name" value="DNA_gyrase_inhibitor_YacG"/>
</dbReference>
<name>A0A556ABM4_9BURK</name>
<sequence>MATIVKCPTCRRDVPWRDDSPCKPFCSERCKSIDLGAWASNRYTIPGPPVDDDAFDVADPRARDA</sequence>
<comment type="subunit">
    <text evidence="3">Interacts with GyrB.</text>
</comment>
<comment type="similarity">
    <text evidence="3">Belongs to the DNA gyrase inhibitor YacG family.</text>
</comment>
<feature type="binding site" evidence="3">
    <location>
        <position position="30"/>
    </location>
    <ligand>
        <name>Zn(2+)</name>
        <dbReference type="ChEBI" id="CHEBI:29105"/>
    </ligand>
</feature>
<dbReference type="GO" id="GO:0008270">
    <property type="term" value="F:zinc ion binding"/>
    <property type="evidence" value="ECO:0007669"/>
    <property type="project" value="UniProtKB-UniRule"/>
</dbReference>
<accession>A0A556ABM4</accession>
<dbReference type="Gene3D" id="3.30.50.10">
    <property type="entry name" value="Erythroid Transcription Factor GATA-1, subunit A"/>
    <property type="match status" value="1"/>
</dbReference>
<comment type="caution">
    <text evidence="4">The sequence shown here is derived from an EMBL/GenBank/DDBJ whole genome shotgun (WGS) entry which is preliminary data.</text>
</comment>
<dbReference type="Pfam" id="PF03884">
    <property type="entry name" value="YacG"/>
    <property type="match status" value="1"/>
</dbReference>
<dbReference type="InterPro" id="IPR013088">
    <property type="entry name" value="Znf_NHR/GATA"/>
</dbReference>
<keyword evidence="5" id="KW-1185">Reference proteome</keyword>
<reference evidence="4 5" key="1">
    <citation type="submission" date="2019-07" db="EMBL/GenBank/DDBJ databases">
        <title>Qingshengfaniella alkalisoli gen. nov., sp. nov., isolated from saline soil.</title>
        <authorList>
            <person name="Xu L."/>
            <person name="Huang X.-X."/>
            <person name="Sun J.-Q."/>
        </authorList>
    </citation>
    <scope>NUCLEOTIDE SEQUENCE [LARGE SCALE GENOMIC DNA]</scope>
    <source>
        <strain evidence="4 5">DSM 27279</strain>
    </source>
</reference>
<dbReference type="AlphaFoldDB" id="A0A556ABM4"/>
<keyword evidence="1 3" id="KW-0479">Metal-binding</keyword>
<feature type="binding site" evidence="3">
    <location>
        <position position="10"/>
    </location>
    <ligand>
        <name>Zn(2+)</name>
        <dbReference type="ChEBI" id="CHEBI:29105"/>
    </ligand>
</feature>
<feature type="binding site" evidence="3">
    <location>
        <position position="7"/>
    </location>
    <ligand>
        <name>Zn(2+)</name>
        <dbReference type="ChEBI" id="CHEBI:29105"/>
    </ligand>
</feature>
<evidence type="ECO:0000256" key="3">
    <source>
        <dbReference type="HAMAP-Rule" id="MF_00649"/>
    </source>
</evidence>
<dbReference type="HAMAP" id="MF_00649">
    <property type="entry name" value="DNA_gyrase_inhibitor_YacG"/>
    <property type="match status" value="1"/>
</dbReference>
<proteinExistence type="inferred from homology"/>
<dbReference type="PANTHER" id="PTHR36150:SF1">
    <property type="entry name" value="DNA GYRASE INHIBITOR YACG"/>
    <property type="match status" value="1"/>
</dbReference>
<dbReference type="OrthoDB" id="9809663at2"/>
<evidence type="ECO:0000313" key="4">
    <source>
        <dbReference type="EMBL" id="TSH90294.1"/>
    </source>
</evidence>
<dbReference type="PANTHER" id="PTHR36150">
    <property type="entry name" value="DNA GYRASE INHIBITOR YACG"/>
    <property type="match status" value="1"/>
</dbReference>
<comment type="function">
    <text evidence="3">Inhibits all the catalytic activities of DNA gyrase by preventing its interaction with DNA. Acts by binding directly to the C-terminal domain of GyrB, which probably disrupts DNA binding by the gyrase.</text>
</comment>
<dbReference type="SUPFAM" id="SSF57716">
    <property type="entry name" value="Glucocorticoid receptor-like (DNA-binding domain)"/>
    <property type="match status" value="1"/>
</dbReference>
<dbReference type="Proteomes" id="UP000318405">
    <property type="component" value="Unassembled WGS sequence"/>
</dbReference>